<reference evidence="7" key="3">
    <citation type="submission" date="2023-02" db="EMBL/GenBank/DDBJ databases">
        <title>Detection, antimicrobial susceptibility and genomic characterization of NDM-producing species of Morganellaceae, Yersiniaceae, and Enterobacteriaceae other than Klebsiella.</title>
        <authorList>
            <person name="Camargo C.H."/>
            <person name="Sacchi C.T."/>
            <person name="Campos K.R."/>
        </authorList>
    </citation>
    <scope>NUCLEOTIDE SEQUENCE</scope>
    <source>
        <strain evidence="7">1189_21</strain>
    </source>
</reference>
<evidence type="ECO:0000313" key="7">
    <source>
        <dbReference type="EMBL" id="MDS0898220.1"/>
    </source>
</evidence>
<dbReference type="SUPFAM" id="SSF57716">
    <property type="entry name" value="Glucocorticoid receptor-like (DNA-binding domain)"/>
    <property type="match status" value="1"/>
</dbReference>
<dbReference type="EMBL" id="CP028956">
    <property type="protein sequence ID" value="AWC94320.1"/>
    <property type="molecule type" value="Genomic_DNA"/>
</dbReference>
<dbReference type="InterPro" id="IPR013088">
    <property type="entry name" value="Znf_NHR/GATA"/>
</dbReference>
<comment type="function">
    <text evidence="3">Inhibits all the catalytic activities of DNA gyrase by preventing its interaction with DNA. Acts by binding directly to the C-terminal domain of GyrB, which probably disrupts DNA binding by the gyrase.</text>
</comment>
<dbReference type="EMBL" id="PKLF01000007">
    <property type="protein sequence ID" value="MBE8612654.1"/>
    <property type="molecule type" value="Genomic_DNA"/>
</dbReference>
<evidence type="ECO:0000256" key="4">
    <source>
        <dbReference type="SAM" id="MobiDB-lite"/>
    </source>
</evidence>
<evidence type="ECO:0000256" key="1">
    <source>
        <dbReference type="ARBA" id="ARBA00022723"/>
    </source>
</evidence>
<keyword evidence="2 3" id="KW-0862">Zinc</keyword>
<evidence type="ECO:0000256" key="2">
    <source>
        <dbReference type="ARBA" id="ARBA00022833"/>
    </source>
</evidence>
<dbReference type="InterPro" id="IPR005584">
    <property type="entry name" value="DNA_gyrase_inhibitor_YacG"/>
</dbReference>
<dbReference type="Proteomes" id="UP001182247">
    <property type="component" value="Unassembled WGS sequence"/>
</dbReference>
<dbReference type="OrthoDB" id="9809663at2"/>
<dbReference type="PANTHER" id="PTHR36150">
    <property type="entry name" value="DNA GYRASE INHIBITOR YACG"/>
    <property type="match status" value="1"/>
</dbReference>
<evidence type="ECO:0000313" key="5">
    <source>
        <dbReference type="EMBL" id="AWC94320.1"/>
    </source>
</evidence>
<reference evidence="6" key="1">
    <citation type="submission" date="2017-12" db="EMBL/GenBank/DDBJ databases">
        <title>Genome sequencing and analysis.</title>
        <authorList>
            <person name="Huang Y.-T."/>
        </authorList>
    </citation>
    <scope>NUCLEOTIDE SEQUENCE</scope>
    <source>
        <strain evidence="6">VGH116</strain>
    </source>
</reference>
<dbReference type="HAMAP" id="MF_00649">
    <property type="entry name" value="DNA_gyrase_inhibitor_YacG"/>
    <property type="match status" value="1"/>
</dbReference>
<evidence type="ECO:0000313" key="8">
    <source>
        <dbReference type="Proteomes" id="UP000244682"/>
    </source>
</evidence>
<feature type="binding site" evidence="3">
    <location>
        <position position="28"/>
    </location>
    <ligand>
        <name>Zn(2+)</name>
        <dbReference type="ChEBI" id="CHEBI:29105"/>
    </ligand>
</feature>
<dbReference type="Proteomes" id="UP000244682">
    <property type="component" value="Chromosome"/>
</dbReference>
<organism evidence="6 9">
    <name type="scientific">Morganella morganii</name>
    <name type="common">Proteus morganii</name>
    <dbReference type="NCBI Taxonomy" id="582"/>
    <lineage>
        <taxon>Bacteria</taxon>
        <taxon>Pseudomonadati</taxon>
        <taxon>Pseudomonadota</taxon>
        <taxon>Gammaproteobacteria</taxon>
        <taxon>Enterobacterales</taxon>
        <taxon>Morganellaceae</taxon>
        <taxon>Morganella</taxon>
    </lineage>
</organism>
<dbReference type="PANTHER" id="PTHR36150:SF1">
    <property type="entry name" value="DNA GYRASE INHIBITOR YACG"/>
    <property type="match status" value="1"/>
</dbReference>
<feature type="binding site" evidence="3">
    <location>
        <position position="12"/>
    </location>
    <ligand>
        <name>Zn(2+)</name>
        <dbReference type="ChEBI" id="CHEBI:29105"/>
    </ligand>
</feature>
<dbReference type="GO" id="GO:0008657">
    <property type="term" value="F:DNA topoisomerase type II (double strand cut, ATP-hydrolyzing) inhibitor activity"/>
    <property type="evidence" value="ECO:0007669"/>
    <property type="project" value="UniProtKB-UniRule"/>
</dbReference>
<feature type="region of interest" description="Disordered" evidence="4">
    <location>
        <begin position="46"/>
        <end position="68"/>
    </location>
</feature>
<reference evidence="5 8" key="2">
    <citation type="submission" date="2018-04" db="EMBL/GenBank/DDBJ databases">
        <title>Whole genome sequencing of Morganella morganii AR_0133.</title>
        <authorList>
            <person name="Conlan S."/>
            <person name="Thomas P.J."/>
            <person name="Mullikin J."/>
            <person name="Frank K.M."/>
            <person name="Segre J.A."/>
        </authorList>
    </citation>
    <scope>NUCLEOTIDE SEQUENCE [LARGE SCALE GENOMIC DNA]</scope>
    <source>
        <strain evidence="5 8">AR_0133</strain>
    </source>
</reference>
<protein>
    <recommendedName>
        <fullName evidence="3">DNA gyrase inhibitor YacG</fullName>
    </recommendedName>
</protein>
<dbReference type="AlphaFoldDB" id="A0A0A5SP66"/>
<feature type="binding site" evidence="3">
    <location>
        <position position="9"/>
    </location>
    <ligand>
        <name>Zn(2+)</name>
        <dbReference type="ChEBI" id="CHEBI:29105"/>
    </ligand>
</feature>
<feature type="binding site" evidence="3">
    <location>
        <position position="32"/>
    </location>
    <ligand>
        <name>Zn(2+)</name>
        <dbReference type="ChEBI" id="CHEBI:29105"/>
    </ligand>
</feature>
<dbReference type="GeneID" id="93359640"/>
<evidence type="ECO:0000313" key="9">
    <source>
        <dbReference type="Proteomes" id="UP000650477"/>
    </source>
</evidence>
<dbReference type="EMBL" id="JAPKIY010000015">
    <property type="protein sequence ID" value="MDS0898220.1"/>
    <property type="molecule type" value="Genomic_DNA"/>
</dbReference>
<accession>A0A0A5SP66</accession>
<feature type="compositionally biased region" description="Acidic residues" evidence="4">
    <location>
        <begin position="54"/>
        <end position="68"/>
    </location>
</feature>
<dbReference type="Gene3D" id="3.30.50.10">
    <property type="entry name" value="Erythroid Transcription Factor GATA-1, subunit A"/>
    <property type="match status" value="1"/>
</dbReference>
<comment type="cofactor">
    <cofactor evidence="3">
        <name>Zn(2+)</name>
        <dbReference type="ChEBI" id="CHEBI:29105"/>
    </cofactor>
    <text evidence="3">Binds 1 zinc ion.</text>
</comment>
<dbReference type="RefSeq" id="WP_004238472.1">
    <property type="nucleotide sequence ID" value="NZ_ABGYJJ040000001.1"/>
</dbReference>
<comment type="subunit">
    <text evidence="3">Interacts with GyrB.</text>
</comment>
<keyword evidence="1 3" id="KW-0479">Metal-binding</keyword>
<dbReference type="GO" id="GO:0006355">
    <property type="term" value="P:regulation of DNA-templated transcription"/>
    <property type="evidence" value="ECO:0007669"/>
    <property type="project" value="InterPro"/>
</dbReference>
<evidence type="ECO:0000256" key="3">
    <source>
        <dbReference type="HAMAP-Rule" id="MF_00649"/>
    </source>
</evidence>
<name>A0A0A5SP66_MORMO</name>
<dbReference type="Pfam" id="PF03884">
    <property type="entry name" value="YacG"/>
    <property type="match status" value="1"/>
</dbReference>
<proteinExistence type="inferred from homology"/>
<dbReference type="NCBIfam" id="NF001638">
    <property type="entry name" value="PRK00418.1"/>
    <property type="match status" value="1"/>
</dbReference>
<dbReference type="GO" id="GO:0008270">
    <property type="term" value="F:zinc ion binding"/>
    <property type="evidence" value="ECO:0007669"/>
    <property type="project" value="UniProtKB-UniRule"/>
</dbReference>
<dbReference type="STRING" id="582.AL531_10505"/>
<gene>
    <name evidence="3 7" type="primary">yacG</name>
    <name evidence="5" type="ORF">AM380_12020</name>
    <name evidence="6" type="ORF">CYG68_09505</name>
    <name evidence="7" type="ORF">OSC06_09590</name>
</gene>
<evidence type="ECO:0000313" key="6">
    <source>
        <dbReference type="EMBL" id="MBE8612654.1"/>
    </source>
</evidence>
<dbReference type="Proteomes" id="UP000650477">
    <property type="component" value="Unassembled WGS sequence"/>
</dbReference>
<sequence length="68" mass="7695">MSEAIIVNCPNCKKEVVWGPESPYRPFCSKRCQLIDLGEWAAEEKRIASQSDLSDSEAWSEPEDSSPY</sequence>
<comment type="similarity">
    <text evidence="3">Belongs to the DNA gyrase inhibitor YacG family.</text>
</comment>